<reference evidence="4 5" key="1">
    <citation type="journal article" date="2023" name="Arcadia Sci">
        <title>De novo assembly of a long-read Amblyomma americanum tick genome.</title>
        <authorList>
            <person name="Chou S."/>
            <person name="Poskanzer K.E."/>
            <person name="Rollins M."/>
            <person name="Thuy-Boun P.S."/>
        </authorList>
    </citation>
    <scope>NUCLEOTIDE SEQUENCE [LARGE SCALE GENOMIC DNA]</scope>
    <source>
        <strain evidence="4">F_SG_1</strain>
        <tissue evidence="4">Salivary glands</tissue>
    </source>
</reference>
<keyword evidence="5" id="KW-1185">Reference proteome</keyword>
<proteinExistence type="predicted"/>
<dbReference type="PANTHER" id="PTHR11733:SF241">
    <property type="entry name" value="GH26575P-RELATED"/>
    <property type="match status" value="1"/>
</dbReference>
<dbReference type="GO" id="GO:0005886">
    <property type="term" value="C:plasma membrane"/>
    <property type="evidence" value="ECO:0007669"/>
    <property type="project" value="TreeGrafter"/>
</dbReference>
<evidence type="ECO:0000259" key="3">
    <source>
        <dbReference type="Pfam" id="PF01431"/>
    </source>
</evidence>
<feature type="transmembrane region" description="Helical" evidence="2">
    <location>
        <begin position="67"/>
        <end position="90"/>
    </location>
</feature>
<dbReference type="InterPro" id="IPR000718">
    <property type="entry name" value="Peptidase_M13"/>
</dbReference>
<feature type="domain" description="Peptidase M13 C-terminal" evidence="3">
    <location>
        <begin position="446"/>
        <end position="644"/>
    </location>
</feature>
<dbReference type="Proteomes" id="UP001321473">
    <property type="component" value="Unassembled WGS sequence"/>
</dbReference>
<comment type="caution">
    <text evidence="4">The sequence shown here is derived from an EMBL/GenBank/DDBJ whole genome shotgun (WGS) entry which is preliminary data.</text>
</comment>
<dbReference type="PANTHER" id="PTHR11733">
    <property type="entry name" value="ZINC METALLOPROTEASE FAMILY M13 NEPRILYSIN-RELATED"/>
    <property type="match status" value="1"/>
</dbReference>
<dbReference type="GO" id="GO:0016485">
    <property type="term" value="P:protein processing"/>
    <property type="evidence" value="ECO:0007669"/>
    <property type="project" value="TreeGrafter"/>
</dbReference>
<name>A0AAQ4E2R5_AMBAM</name>
<evidence type="ECO:0000256" key="1">
    <source>
        <dbReference type="SAM" id="MobiDB-lite"/>
    </source>
</evidence>
<organism evidence="4 5">
    <name type="scientific">Amblyomma americanum</name>
    <name type="common">Lone star tick</name>
    <dbReference type="NCBI Taxonomy" id="6943"/>
    <lineage>
        <taxon>Eukaryota</taxon>
        <taxon>Metazoa</taxon>
        <taxon>Ecdysozoa</taxon>
        <taxon>Arthropoda</taxon>
        <taxon>Chelicerata</taxon>
        <taxon>Arachnida</taxon>
        <taxon>Acari</taxon>
        <taxon>Parasitiformes</taxon>
        <taxon>Ixodida</taxon>
        <taxon>Ixodoidea</taxon>
        <taxon>Ixodidae</taxon>
        <taxon>Amblyomminae</taxon>
        <taxon>Amblyomma</taxon>
    </lineage>
</organism>
<sequence length="646" mass="70981">MFERPFFRDSPAQAEPQVEPQTVPVAEPLVQATVQAVPQAVSKSEPLAATAPTSGIEPVVKEKTFRAAVVEFLAIAVAAALFFVVLVVALKHRKLTRLDSDRETFCTSEACDQLAGALVSSLDPTSDPCDDFYAFVCGQYTGVQSTGTVFGDMQVELWRRVKDVIATVLRSDCLLSALCDLRWATVNERYVSWLTNLPGNVDFGYRVLLGVYGDVKYDEDIVQRVRHTESAVLALVKSMNAPGLSHAQLIAEDKDLRYYGNASVKSLVSSLKTTLKAEELHLLVSWDVVRTMAPLISVATVPGEGGTPYTRCWKAIEHSIKATAVAAYLQDSLVPKTTEVASSMTALLRNTYNKLFNNPTFFWSALNKSVVSEFQELQARPLFFTADVQSSQQLDAFYAAYPYEREHSNFLRDWLKTCDLAAEAQRKTIGLHIKALIPPNALSLTPSNKILLPASTLQLPLLSIDGLTSANYAGLGHMLAHAMLHKLHYGLFAAGSRSSSLLAQYRTHIECLQASSNNSSGSSFPAGSEADAGEDWTVRFGDVADLVGLHVAYETFVTRKQRRTLPTSNMTETQVFFALSCFKFCVKPATTDGSEPNSDQLIAASRMPVPSSERCNAPLRHLKAFADAFKCKPSSRMNPDRKCTFW</sequence>
<evidence type="ECO:0000313" key="5">
    <source>
        <dbReference type="Proteomes" id="UP001321473"/>
    </source>
</evidence>
<dbReference type="InterPro" id="IPR024079">
    <property type="entry name" value="MetalloPept_cat_dom_sf"/>
</dbReference>
<protein>
    <recommendedName>
        <fullName evidence="3">Peptidase M13 C-terminal domain-containing protein</fullName>
    </recommendedName>
</protein>
<keyword evidence="2" id="KW-1133">Transmembrane helix</keyword>
<dbReference type="GO" id="GO:0004222">
    <property type="term" value="F:metalloendopeptidase activity"/>
    <property type="evidence" value="ECO:0007669"/>
    <property type="project" value="InterPro"/>
</dbReference>
<evidence type="ECO:0000313" key="4">
    <source>
        <dbReference type="EMBL" id="KAK8769000.1"/>
    </source>
</evidence>
<dbReference type="AlphaFoldDB" id="A0AAQ4E2R5"/>
<gene>
    <name evidence="4" type="ORF">V5799_014536</name>
</gene>
<dbReference type="EMBL" id="JARKHS020023218">
    <property type="protein sequence ID" value="KAK8769000.1"/>
    <property type="molecule type" value="Genomic_DNA"/>
</dbReference>
<dbReference type="InterPro" id="IPR018497">
    <property type="entry name" value="Peptidase_M13_C"/>
</dbReference>
<dbReference type="SUPFAM" id="SSF55486">
    <property type="entry name" value="Metalloproteases ('zincins'), catalytic domain"/>
    <property type="match status" value="1"/>
</dbReference>
<keyword evidence="2" id="KW-0812">Transmembrane</keyword>
<feature type="region of interest" description="Disordered" evidence="1">
    <location>
        <begin position="1"/>
        <end position="20"/>
    </location>
</feature>
<dbReference type="Pfam" id="PF01431">
    <property type="entry name" value="Peptidase_M13"/>
    <property type="match status" value="1"/>
</dbReference>
<accession>A0AAQ4E2R5</accession>
<keyword evidence="2" id="KW-0472">Membrane</keyword>
<dbReference type="Gene3D" id="3.40.390.10">
    <property type="entry name" value="Collagenase (Catalytic Domain)"/>
    <property type="match status" value="2"/>
</dbReference>
<dbReference type="PROSITE" id="PS51885">
    <property type="entry name" value="NEPRILYSIN"/>
    <property type="match status" value="1"/>
</dbReference>
<evidence type="ECO:0000256" key="2">
    <source>
        <dbReference type="SAM" id="Phobius"/>
    </source>
</evidence>